<dbReference type="AlphaFoldDB" id="A3I102"/>
<dbReference type="InterPro" id="IPR032774">
    <property type="entry name" value="WG_beta_rep"/>
</dbReference>
<evidence type="ECO:0000313" key="3">
    <source>
        <dbReference type="Proteomes" id="UP000003919"/>
    </source>
</evidence>
<dbReference type="EMBL" id="AAXU02000001">
    <property type="protein sequence ID" value="EAZ80148.1"/>
    <property type="molecule type" value="Genomic_DNA"/>
</dbReference>
<organism evidence="2 3">
    <name type="scientific">Algoriphagus machipongonensis</name>
    <dbReference type="NCBI Taxonomy" id="388413"/>
    <lineage>
        <taxon>Bacteria</taxon>
        <taxon>Pseudomonadati</taxon>
        <taxon>Bacteroidota</taxon>
        <taxon>Cytophagia</taxon>
        <taxon>Cytophagales</taxon>
        <taxon>Cyclobacteriaceae</taxon>
        <taxon>Algoriphagus</taxon>
    </lineage>
</organism>
<dbReference type="PANTHER" id="PTHR37841">
    <property type="entry name" value="GLR2918 PROTEIN"/>
    <property type="match status" value="1"/>
</dbReference>
<name>A3I102_9BACT</name>
<dbReference type="Proteomes" id="UP000003919">
    <property type="component" value="Unassembled WGS sequence"/>
</dbReference>
<gene>
    <name evidence="2" type="ORF">ALPR1_16004</name>
</gene>
<dbReference type="STRING" id="388413.ALPR1_16004"/>
<proteinExistence type="predicted"/>
<feature type="signal peptide" evidence="1">
    <location>
        <begin position="1"/>
        <end position="23"/>
    </location>
</feature>
<comment type="caution">
    <text evidence="2">The sequence shown here is derived from an EMBL/GenBank/DDBJ whole genome shotgun (WGS) entry which is preliminary data.</text>
</comment>
<sequence>MKVTKFLLSFFIFSFSLLSFTQAQTWEVYDENFKLNSRLIYDQVEILSETVRIGKKDSVLSLLSPNLSPAISLKGTEVYQYLSPWILVKGPEGIGAFHEYGQQALPLEYDEIQTYFNLLLARKGNEFWVFEKGSGKTTALGTLDWAKFTKTGMLLTKSSDGYSIPLSNAGSKTFELLEDSEGDYLLAKEPTGYGLINREGDYVMDPVVDQLEHNKGNFYFGYDENQYLLLEGGDLKANVRYNSFHKITLENGLMLEYIHGKLRRVMEEDGILLDAVGIEEVTIIGENLYNVRFRDGNLGLLSKSGWLVRPNSPLKSIQMGSDGLFPASDGNAAGFVNSMGEWVVQPQFAQVTLFSESLAAYSNGGNWGLLQTDGTILTQPSWDEIKAFQKGFAIARANESYYLLNSQGNPINQEPLDQILLTSDGNFLVEKEGKYGILDSSGTEMIPTEFDNIQRDGKDRIIVRKDGKTGLISDSGEILLPLAFEELILDTEANRVLTKNLYEPVVVVEAEEEGKRRNKKRN</sequence>
<keyword evidence="1" id="KW-0732">Signal</keyword>
<dbReference type="Pfam" id="PF14903">
    <property type="entry name" value="WG_beta_rep"/>
    <property type="match status" value="2"/>
</dbReference>
<keyword evidence="3" id="KW-1185">Reference proteome</keyword>
<reference evidence="2 3" key="1">
    <citation type="journal article" date="2011" name="J. Bacteriol.">
        <title>Complete genome sequence of Algoriphagus sp. PR1, bacterial prey of a colony-forming choanoflagellate.</title>
        <authorList>
            <person name="Alegado R.A."/>
            <person name="Ferriera S."/>
            <person name="Nusbaum C."/>
            <person name="Young S.K."/>
            <person name="Zeng Q."/>
            <person name="Imamovic A."/>
            <person name="Fairclough S.R."/>
            <person name="King N."/>
        </authorList>
    </citation>
    <scope>NUCLEOTIDE SEQUENCE [LARGE SCALE GENOMIC DNA]</scope>
    <source>
        <strain evidence="2 3">PR1</strain>
    </source>
</reference>
<protein>
    <submittedName>
        <fullName evidence="2">Uncharacterized protein</fullName>
    </submittedName>
</protein>
<dbReference type="eggNOG" id="COG5263">
    <property type="taxonomic scope" value="Bacteria"/>
</dbReference>
<evidence type="ECO:0000313" key="2">
    <source>
        <dbReference type="EMBL" id="EAZ80148.1"/>
    </source>
</evidence>
<dbReference type="RefSeq" id="WP_008202013.1">
    <property type="nucleotide sequence ID" value="NZ_CM001023.1"/>
</dbReference>
<dbReference type="PANTHER" id="PTHR37841:SF1">
    <property type="entry name" value="DUF3298 DOMAIN-CONTAINING PROTEIN"/>
    <property type="match status" value="1"/>
</dbReference>
<dbReference type="OrthoDB" id="2485468at2"/>
<accession>A3I102</accession>
<feature type="chain" id="PRO_5002652828" evidence="1">
    <location>
        <begin position="24"/>
        <end position="522"/>
    </location>
</feature>
<evidence type="ECO:0000256" key="1">
    <source>
        <dbReference type="SAM" id="SignalP"/>
    </source>
</evidence>
<dbReference type="HOGENOM" id="CLU_516507_0_0_10"/>